<feature type="compositionally biased region" description="Low complexity" evidence="1">
    <location>
        <begin position="816"/>
        <end position="829"/>
    </location>
</feature>
<feature type="compositionally biased region" description="Low complexity" evidence="1">
    <location>
        <begin position="1267"/>
        <end position="1346"/>
    </location>
</feature>
<dbReference type="PROSITE" id="PS50222">
    <property type="entry name" value="EF_HAND_2"/>
    <property type="match status" value="1"/>
</dbReference>
<dbReference type="GO" id="GO:0005509">
    <property type="term" value="F:calcium ion binding"/>
    <property type="evidence" value="ECO:0007669"/>
    <property type="project" value="InterPro"/>
</dbReference>
<dbReference type="SMART" id="SM00027">
    <property type="entry name" value="EH"/>
    <property type="match status" value="3"/>
</dbReference>
<feature type="domain" description="EH" evidence="3">
    <location>
        <begin position="20"/>
        <end position="119"/>
    </location>
</feature>
<evidence type="ECO:0000313" key="6">
    <source>
        <dbReference type="Proteomes" id="UP000245884"/>
    </source>
</evidence>
<dbReference type="PROSITE" id="PS50031">
    <property type="entry name" value="EH"/>
    <property type="match status" value="3"/>
</dbReference>
<dbReference type="EMBL" id="KZ819666">
    <property type="protein sequence ID" value="PWN27958.1"/>
    <property type="molecule type" value="Genomic_DNA"/>
</dbReference>
<reference evidence="5 6" key="1">
    <citation type="journal article" date="2018" name="Mol. Biol. Evol.">
        <title>Broad Genomic Sampling Reveals a Smut Pathogenic Ancestry of the Fungal Clade Ustilaginomycotina.</title>
        <authorList>
            <person name="Kijpornyongpan T."/>
            <person name="Mondo S.J."/>
            <person name="Barry K."/>
            <person name="Sandor L."/>
            <person name="Lee J."/>
            <person name="Lipzen A."/>
            <person name="Pangilinan J."/>
            <person name="LaButti K."/>
            <person name="Hainaut M."/>
            <person name="Henrissat B."/>
            <person name="Grigoriev I.V."/>
            <person name="Spatafora J.W."/>
            <person name="Aime M.C."/>
        </authorList>
    </citation>
    <scope>NUCLEOTIDE SEQUENCE [LARGE SCALE GENOMIC DNA]</scope>
    <source>
        <strain evidence="5 6">MCA 5214</strain>
    </source>
</reference>
<feature type="region of interest" description="Disordered" evidence="1">
    <location>
        <begin position="765"/>
        <end position="1398"/>
    </location>
</feature>
<dbReference type="Gene3D" id="1.10.238.10">
    <property type="entry name" value="EF-hand"/>
    <property type="match status" value="3"/>
</dbReference>
<dbReference type="PANTHER" id="PTHR11216:SF170">
    <property type="entry name" value="DYNAMIN ASSOCIATED PROTEIN 160, ISOFORM D"/>
    <property type="match status" value="1"/>
</dbReference>
<dbReference type="Pfam" id="PF12763">
    <property type="entry name" value="EH"/>
    <property type="match status" value="3"/>
</dbReference>
<feature type="compositionally biased region" description="Low complexity" evidence="1">
    <location>
        <begin position="875"/>
        <end position="894"/>
    </location>
</feature>
<evidence type="ECO:0000313" key="5">
    <source>
        <dbReference type="EMBL" id="PWN27958.1"/>
    </source>
</evidence>
<gene>
    <name evidence="5" type="ORF">BDZ90DRAFT_226762</name>
</gene>
<keyword evidence="6" id="KW-1185">Reference proteome</keyword>
<organism evidence="5 6">
    <name type="scientific">Jaminaea rosea</name>
    <dbReference type="NCBI Taxonomy" id="1569628"/>
    <lineage>
        <taxon>Eukaryota</taxon>
        <taxon>Fungi</taxon>
        <taxon>Dikarya</taxon>
        <taxon>Basidiomycota</taxon>
        <taxon>Ustilaginomycotina</taxon>
        <taxon>Exobasidiomycetes</taxon>
        <taxon>Microstromatales</taxon>
        <taxon>Microstromatales incertae sedis</taxon>
        <taxon>Jaminaea</taxon>
    </lineage>
</organism>
<feature type="compositionally biased region" description="Low complexity" evidence="1">
    <location>
        <begin position="1098"/>
        <end position="1113"/>
    </location>
</feature>
<feature type="compositionally biased region" description="Polar residues" evidence="1">
    <location>
        <begin position="1028"/>
        <end position="1050"/>
    </location>
</feature>
<feature type="region of interest" description="Disordered" evidence="1">
    <location>
        <begin position="657"/>
        <end position="748"/>
    </location>
</feature>
<accession>A0A316UT42</accession>
<feature type="compositionally biased region" description="Low complexity" evidence="1">
    <location>
        <begin position="1164"/>
        <end position="1222"/>
    </location>
</feature>
<feature type="compositionally biased region" description="Low complexity" evidence="1">
    <location>
        <begin position="1246"/>
        <end position="1260"/>
    </location>
</feature>
<proteinExistence type="predicted"/>
<feature type="compositionally biased region" description="Basic and acidic residues" evidence="1">
    <location>
        <begin position="665"/>
        <end position="679"/>
    </location>
</feature>
<feature type="domain" description="EF-hand" evidence="4">
    <location>
        <begin position="341"/>
        <end position="376"/>
    </location>
</feature>
<dbReference type="InterPro" id="IPR009060">
    <property type="entry name" value="UBA-like_sf"/>
</dbReference>
<feature type="compositionally biased region" description="Gly residues" evidence="1">
    <location>
        <begin position="738"/>
        <end position="748"/>
    </location>
</feature>
<protein>
    <submittedName>
        <fullName evidence="5">Uncharacterized protein</fullName>
    </submittedName>
</protein>
<dbReference type="InterPro" id="IPR011992">
    <property type="entry name" value="EF-hand-dom_pair"/>
</dbReference>
<dbReference type="GO" id="GO:0016197">
    <property type="term" value="P:endosomal transport"/>
    <property type="evidence" value="ECO:0007669"/>
    <property type="project" value="TreeGrafter"/>
</dbReference>
<evidence type="ECO:0000256" key="1">
    <source>
        <dbReference type="SAM" id="MobiDB-lite"/>
    </source>
</evidence>
<feature type="compositionally biased region" description="Acidic residues" evidence="1">
    <location>
        <begin position="1228"/>
        <end position="1238"/>
    </location>
</feature>
<evidence type="ECO:0000259" key="3">
    <source>
        <dbReference type="PROSITE" id="PS50031"/>
    </source>
</evidence>
<dbReference type="InterPro" id="IPR015940">
    <property type="entry name" value="UBA"/>
</dbReference>
<feature type="compositionally biased region" description="Pro residues" evidence="1">
    <location>
        <begin position="1365"/>
        <end position="1375"/>
    </location>
</feature>
<dbReference type="Pfam" id="PF00627">
    <property type="entry name" value="UBA"/>
    <property type="match status" value="1"/>
</dbReference>
<feature type="domain" description="EH" evidence="3">
    <location>
        <begin position="308"/>
        <end position="397"/>
    </location>
</feature>
<dbReference type="GO" id="GO:0005886">
    <property type="term" value="C:plasma membrane"/>
    <property type="evidence" value="ECO:0007669"/>
    <property type="project" value="TreeGrafter"/>
</dbReference>
<feature type="compositionally biased region" description="Polar residues" evidence="1">
    <location>
        <begin position="790"/>
        <end position="800"/>
    </location>
</feature>
<evidence type="ECO:0000259" key="4">
    <source>
        <dbReference type="PROSITE" id="PS50222"/>
    </source>
</evidence>
<dbReference type="Proteomes" id="UP000245884">
    <property type="component" value="Unassembled WGS sequence"/>
</dbReference>
<dbReference type="OrthoDB" id="524326at2759"/>
<dbReference type="GO" id="GO:0005737">
    <property type="term" value="C:cytoplasm"/>
    <property type="evidence" value="ECO:0007669"/>
    <property type="project" value="TreeGrafter"/>
</dbReference>
<feature type="compositionally biased region" description="Polar residues" evidence="1">
    <location>
        <begin position="957"/>
        <end position="981"/>
    </location>
</feature>
<dbReference type="RefSeq" id="XP_025362570.1">
    <property type="nucleotide sequence ID" value="XM_025504722.1"/>
</dbReference>
<feature type="compositionally biased region" description="Low complexity" evidence="1">
    <location>
        <begin position="837"/>
        <end position="846"/>
    </location>
</feature>
<sequence length="1435" mass="144018">MSQQQAGAGGAPNLQLSPAERLAFAHYFSLADPSNSGIIQGQAAVPFFAKSKLPPPTLGQIWTIADSANNGFLTAPTFSVALRLIGHAQRGETPDEAMIQRPGPPPVLEGIQLPNLPAGASPMSPQRTGSLPPQPAIQIRPEDRSRYTRIFASAGPSGGMLDGEKAKEIFVKSRLPFDKLGAIWNLADTKSRGSLDLADFIIGMHFIQATMSGAIQNVPAVLPPGLYDAAAGTGSVTPGSPLRAQQTGGSASAAPQQMWGVAPMSPTPTGSAGNASFIAAQRTGGLGAPFSPAGPNPAASQWAVTPTDKAKADQFFDGLDTDRRGELPGNLVVPFFMQSKLSETVLANIWDLSDVTQSGSLSREEFAVAMHLINAALTGGEVPQELPANLVPPSLRGTKLPQAVDPQQTDTQKDLFSLMDDDPSDLPVSTATAFAAPVAGAPIAHGVSAAAPGAAAKSSPFDDDFFTSGDSDAQPAAKGASTQAAAGVTSPKPAPTPAAGGSSRAVPTNQSAEYGNKSLQLNSTQKAVDDLQSKRSTLETGVAQNASTLAEIESRLATVRSTHETESRLVKDLEARRDKQAAELKTLRDELISEESTLSRLKAEKDEVEQQVMHDREEVRVAKKRMAEVQGELSTLKAEVEKLRKEGRQQKGMVAIAKKQLSTAEGEHEKVKGEHKELSEAPVQDAEEPQQQSREPPTMAGGLSVPGATEPVASPAGSTQSLNPFDRFNSGGTDREAGSGGHGGAIAGGLAAGAAAATAGVGAMHLAEPSDKKGATNNQDDEDDPFGMNTGATASQQQPPASRAHTFDDAFGDDFAPSSGQQQQAPPASNVGGAAPGASFDDAFGSFDDDLSGGEPAAGAQSDRGLASGEQTAVDAPTAMATAEPAAPAPTADEVATDADVADTGDTMTSSKGKGKEPIRGADAEDEAGYSSSSDGEDDEGPEDLDGYKHGGARGTAASSEPNTISSGGEEQLPPATTTAGASERFPELDDDDSANNSSLPLAAGAGAGAAVAGGAGAAALGGGLMPPSTSSATSLGGNEFLSSQNTGTTDAAFVDAADSAGHTTSGATSGIPAATAQEERSVTPAMPGAFGSGTAGAAGMSGFDDDFAAAPVAPAPAVVPPPTVASMPPAADDAGTAQLSPANSTKTRRAPPPAPVRSGTLGSAQSSAPSAPAAATAPAQQQPSFDDFESSFADFGSANTTNASTASAGTEATTKTATAGSLSRDEGFEDAFDDADFDFVPSFDNNKASGGASNTASSAFPGASTAPADNNAFAGFDDAFGPAATSTTGGAGATGSKSTSDPSSAFSSFEDAFAPSEDGAAGASSSAAPAFASTTPATASNAPSSSAPPPVPARSATGGATGPFAPPPGPPPGVAPKSSSGGTGGSEPTAALPDDAPAVRQLAGMGFPRNKVIAALEKSNYRVEKALERLLADS</sequence>
<evidence type="ECO:0000259" key="2">
    <source>
        <dbReference type="PROSITE" id="PS50030"/>
    </source>
</evidence>
<dbReference type="STRING" id="1569628.A0A316UT42"/>
<feature type="compositionally biased region" description="Acidic residues" evidence="1">
    <location>
        <begin position="935"/>
        <end position="945"/>
    </location>
</feature>
<dbReference type="GeneID" id="37026545"/>
<dbReference type="PROSITE" id="PS50030">
    <property type="entry name" value="UBA"/>
    <property type="match status" value="1"/>
</dbReference>
<dbReference type="InterPro" id="IPR000261">
    <property type="entry name" value="EH_dom"/>
</dbReference>
<feature type="domain" description="EH" evidence="3">
    <location>
        <begin position="143"/>
        <end position="233"/>
    </location>
</feature>
<feature type="compositionally biased region" description="Polar residues" evidence="1">
    <location>
        <begin position="505"/>
        <end position="526"/>
    </location>
</feature>
<dbReference type="GO" id="GO:0006897">
    <property type="term" value="P:endocytosis"/>
    <property type="evidence" value="ECO:0007669"/>
    <property type="project" value="TreeGrafter"/>
</dbReference>
<dbReference type="CDD" id="cd00052">
    <property type="entry name" value="EH"/>
    <property type="match status" value="3"/>
</dbReference>
<feature type="compositionally biased region" description="Pro residues" evidence="1">
    <location>
        <begin position="1114"/>
        <end position="1124"/>
    </location>
</feature>
<feature type="region of interest" description="Disordered" evidence="1">
    <location>
        <begin position="111"/>
        <end position="136"/>
    </location>
</feature>
<dbReference type="InterPro" id="IPR002048">
    <property type="entry name" value="EF_hand_dom"/>
</dbReference>
<feature type="domain" description="UBA" evidence="2">
    <location>
        <begin position="1393"/>
        <end position="1434"/>
    </location>
</feature>
<dbReference type="Gene3D" id="1.10.8.10">
    <property type="entry name" value="DNA helicase RuvA subunit, C-terminal domain"/>
    <property type="match status" value="1"/>
</dbReference>
<feature type="region of interest" description="Disordered" evidence="1">
    <location>
        <begin position="453"/>
        <end position="533"/>
    </location>
</feature>
<feature type="compositionally biased region" description="Low complexity" evidence="1">
    <location>
        <begin position="466"/>
        <end position="487"/>
    </location>
</feature>
<dbReference type="PANTHER" id="PTHR11216">
    <property type="entry name" value="EH DOMAIN"/>
    <property type="match status" value="1"/>
</dbReference>
<dbReference type="CDD" id="cd14270">
    <property type="entry name" value="UBA"/>
    <property type="match status" value="1"/>
</dbReference>
<dbReference type="SUPFAM" id="SSF47473">
    <property type="entry name" value="EF-hand"/>
    <property type="match status" value="3"/>
</dbReference>
<feature type="compositionally biased region" description="Basic and acidic residues" evidence="1">
    <location>
        <begin position="914"/>
        <end position="923"/>
    </location>
</feature>
<dbReference type="SMART" id="SM00165">
    <property type="entry name" value="UBA"/>
    <property type="match status" value="1"/>
</dbReference>
<dbReference type="SUPFAM" id="SSF46934">
    <property type="entry name" value="UBA-like"/>
    <property type="match status" value="1"/>
</dbReference>
<name>A0A316UT42_9BASI</name>
<feature type="compositionally biased region" description="Gly residues" evidence="1">
    <location>
        <begin position="1006"/>
        <end position="1025"/>
    </location>
</feature>